<dbReference type="PANTHER" id="PTHR46243">
    <property type="entry name" value="BIS(5'-ADENOSYL)-TRIPHOSPHATASE"/>
    <property type="match status" value="1"/>
</dbReference>
<reference evidence="4" key="1">
    <citation type="journal article" date="2023" name="Mol. Phylogenet. Evol.">
        <title>Genome-scale phylogeny and comparative genomics of the fungal order Sordariales.</title>
        <authorList>
            <person name="Hensen N."/>
            <person name="Bonometti L."/>
            <person name="Westerberg I."/>
            <person name="Brannstrom I.O."/>
            <person name="Guillou S."/>
            <person name="Cros-Aarteil S."/>
            <person name="Calhoun S."/>
            <person name="Haridas S."/>
            <person name="Kuo A."/>
            <person name="Mondo S."/>
            <person name="Pangilinan J."/>
            <person name="Riley R."/>
            <person name="LaButti K."/>
            <person name="Andreopoulos B."/>
            <person name="Lipzen A."/>
            <person name="Chen C."/>
            <person name="Yan M."/>
            <person name="Daum C."/>
            <person name="Ng V."/>
            <person name="Clum A."/>
            <person name="Steindorff A."/>
            <person name="Ohm R.A."/>
            <person name="Martin F."/>
            <person name="Silar P."/>
            <person name="Natvig D.O."/>
            <person name="Lalanne C."/>
            <person name="Gautier V."/>
            <person name="Ament-Velasquez S.L."/>
            <person name="Kruys A."/>
            <person name="Hutchinson M.I."/>
            <person name="Powell A.J."/>
            <person name="Barry K."/>
            <person name="Miller A.N."/>
            <person name="Grigoriev I.V."/>
            <person name="Debuchy R."/>
            <person name="Gladieux P."/>
            <person name="Hiltunen Thoren M."/>
            <person name="Johannesson H."/>
        </authorList>
    </citation>
    <scope>NUCLEOTIDE SEQUENCE [LARGE SCALE GENOMIC DNA]</scope>
    <source>
        <strain evidence="4">CBS 340.73</strain>
    </source>
</reference>
<keyword evidence="4" id="KW-1185">Reference proteome</keyword>
<dbReference type="Proteomes" id="UP001303473">
    <property type="component" value="Unassembled WGS sequence"/>
</dbReference>
<evidence type="ECO:0000313" key="4">
    <source>
        <dbReference type="Proteomes" id="UP001303473"/>
    </source>
</evidence>
<protein>
    <recommendedName>
        <fullName evidence="2">HIT domain-containing protein</fullName>
    </recommendedName>
</protein>
<evidence type="ECO:0000259" key="2">
    <source>
        <dbReference type="PROSITE" id="PS51084"/>
    </source>
</evidence>
<dbReference type="InterPro" id="IPR036265">
    <property type="entry name" value="HIT-like_sf"/>
</dbReference>
<feature type="domain" description="HIT" evidence="2">
    <location>
        <begin position="72"/>
        <end position="143"/>
    </location>
</feature>
<dbReference type="AlphaFoldDB" id="A0AAN6S4K4"/>
<comment type="caution">
    <text evidence="1">Lacks conserved residue(s) required for the propagation of feature annotation.</text>
</comment>
<organism evidence="3 4">
    <name type="scientific">Diplogelasinospora grovesii</name>
    <dbReference type="NCBI Taxonomy" id="303347"/>
    <lineage>
        <taxon>Eukaryota</taxon>
        <taxon>Fungi</taxon>
        <taxon>Dikarya</taxon>
        <taxon>Ascomycota</taxon>
        <taxon>Pezizomycotina</taxon>
        <taxon>Sordariomycetes</taxon>
        <taxon>Sordariomycetidae</taxon>
        <taxon>Sordariales</taxon>
        <taxon>Diplogelasinosporaceae</taxon>
        <taxon>Diplogelasinospora</taxon>
    </lineage>
</organism>
<dbReference type="PANTHER" id="PTHR46243:SF1">
    <property type="entry name" value="BIS(5'-ADENOSYL)-TRIPHOSPHATASE"/>
    <property type="match status" value="1"/>
</dbReference>
<evidence type="ECO:0000256" key="1">
    <source>
        <dbReference type="PROSITE-ProRule" id="PRU00464"/>
    </source>
</evidence>
<gene>
    <name evidence="3" type="ORF">QBC46DRAFT_262794</name>
</gene>
<dbReference type="SUPFAM" id="SSF54197">
    <property type="entry name" value="HIT-like"/>
    <property type="match status" value="1"/>
</dbReference>
<dbReference type="GO" id="GO:0003824">
    <property type="term" value="F:catalytic activity"/>
    <property type="evidence" value="ECO:0007669"/>
    <property type="project" value="InterPro"/>
</dbReference>
<dbReference type="PROSITE" id="PS51084">
    <property type="entry name" value="HIT_2"/>
    <property type="match status" value="1"/>
</dbReference>
<name>A0AAN6S4K4_9PEZI</name>
<evidence type="ECO:0000313" key="3">
    <source>
        <dbReference type="EMBL" id="KAK3939606.1"/>
    </source>
</evidence>
<dbReference type="Pfam" id="PF01230">
    <property type="entry name" value="HIT"/>
    <property type="match status" value="1"/>
</dbReference>
<proteinExistence type="predicted"/>
<comment type="caution">
    <text evidence="3">The sequence shown here is derived from an EMBL/GenBank/DDBJ whole genome shotgun (WGS) entry which is preliminary data.</text>
</comment>
<dbReference type="EMBL" id="MU853808">
    <property type="protein sequence ID" value="KAK3939606.1"/>
    <property type="molecule type" value="Genomic_DNA"/>
</dbReference>
<dbReference type="Gene3D" id="3.30.428.10">
    <property type="entry name" value="HIT-like"/>
    <property type="match status" value="1"/>
</dbReference>
<dbReference type="InterPro" id="IPR011146">
    <property type="entry name" value="HIT-like"/>
</dbReference>
<feature type="non-terminal residue" evidence="3">
    <location>
        <position position="143"/>
    </location>
</feature>
<accession>A0AAN6S4K4</accession>
<dbReference type="InterPro" id="IPR051884">
    <property type="entry name" value="Bis(5'-adenosyl)-TPase_reg"/>
</dbReference>
<sequence length="143" mass="15245">MSRSVPAVPSETAAPAYILNDANVAKTIFYSTSLSFAFIVPANTSLKSFGSRVPASPLESSRSRPTPDIPGGYVAIAPIARSGLPAFRLSDLVPSEYHDLCSTIPRVTALLERVFKATAFKITIHDGQDAGQTVPHLHVKIVP</sequence>